<comment type="caution">
    <text evidence="3">The sequence shown here is derived from an EMBL/GenBank/DDBJ whole genome shotgun (WGS) entry which is preliminary data.</text>
</comment>
<sequence length="261" mass="28270">MTDRLKISRSVTHAIEARGDDVAEKVATLLFPDGAPNDVSAAQFITALGDALGRAGAALEQADLAHAAELADDKGFRDARDTSTRDLWEFIHRIRDAIVGTYGTGVVARLSLDTNLPRDAQELIQHARHMSTQLHPETLGEPADDLIPVDLERLRERLIEAANKLEKGLDAVERERREAQETLEQRNAASGEWARVYAGVADAFVALASLAGFDEVAQRIKPTARRRAGRLEAEDEAPLAEDAPPEAGAESEAEASAVEQP</sequence>
<name>A0A0C1Z2C7_9BACT</name>
<feature type="compositionally biased region" description="Low complexity" evidence="2">
    <location>
        <begin position="240"/>
        <end position="261"/>
    </location>
</feature>
<dbReference type="Proteomes" id="UP000031599">
    <property type="component" value="Unassembled WGS sequence"/>
</dbReference>
<feature type="coiled-coil region" evidence="1">
    <location>
        <begin position="151"/>
        <end position="192"/>
    </location>
</feature>
<reference evidence="3 4" key="1">
    <citation type="submission" date="2014-12" db="EMBL/GenBank/DDBJ databases">
        <title>Genome assembly of Enhygromyxa salina DSM 15201.</title>
        <authorList>
            <person name="Sharma G."/>
            <person name="Subramanian S."/>
        </authorList>
    </citation>
    <scope>NUCLEOTIDE SEQUENCE [LARGE SCALE GENOMIC DNA]</scope>
    <source>
        <strain evidence="3 4">DSM 15201</strain>
    </source>
</reference>
<evidence type="ECO:0000256" key="2">
    <source>
        <dbReference type="SAM" id="MobiDB-lite"/>
    </source>
</evidence>
<dbReference type="AlphaFoldDB" id="A0A0C1Z2C7"/>
<protein>
    <submittedName>
        <fullName evidence="3">Uncharacterized protein</fullName>
    </submittedName>
</protein>
<organism evidence="3 4">
    <name type="scientific">Enhygromyxa salina</name>
    <dbReference type="NCBI Taxonomy" id="215803"/>
    <lineage>
        <taxon>Bacteria</taxon>
        <taxon>Pseudomonadati</taxon>
        <taxon>Myxococcota</taxon>
        <taxon>Polyangia</taxon>
        <taxon>Nannocystales</taxon>
        <taxon>Nannocystaceae</taxon>
        <taxon>Enhygromyxa</taxon>
    </lineage>
</organism>
<evidence type="ECO:0000256" key="1">
    <source>
        <dbReference type="SAM" id="Coils"/>
    </source>
</evidence>
<gene>
    <name evidence="3" type="ORF">DB30_03365</name>
</gene>
<evidence type="ECO:0000313" key="3">
    <source>
        <dbReference type="EMBL" id="KIG11544.1"/>
    </source>
</evidence>
<evidence type="ECO:0000313" key="4">
    <source>
        <dbReference type="Proteomes" id="UP000031599"/>
    </source>
</evidence>
<dbReference type="EMBL" id="JMCC02000254">
    <property type="protein sequence ID" value="KIG11544.1"/>
    <property type="molecule type" value="Genomic_DNA"/>
</dbReference>
<accession>A0A0C1Z2C7</accession>
<proteinExistence type="predicted"/>
<keyword evidence="1" id="KW-0175">Coiled coil</keyword>
<feature type="region of interest" description="Disordered" evidence="2">
    <location>
        <begin position="223"/>
        <end position="261"/>
    </location>
</feature>